<protein>
    <recommendedName>
        <fullName evidence="1">NAD(P)H-hydrate epimerase</fullName>
        <ecNumber evidence="1">5.1.99.6</ecNumber>
    </recommendedName>
    <alternativeName>
        <fullName evidence="1">NAD(P)HX epimerase</fullName>
    </alternativeName>
</protein>
<feature type="binding site" evidence="1">
    <location>
        <begin position="166"/>
        <end position="172"/>
    </location>
    <ligand>
        <name>(6S)-NADPHX</name>
        <dbReference type="ChEBI" id="CHEBI:64076"/>
    </ligand>
</feature>
<dbReference type="GO" id="GO:0052856">
    <property type="term" value="F:NAD(P)HX epimerase activity"/>
    <property type="evidence" value="ECO:0007669"/>
    <property type="project" value="UniProtKB-UniRule"/>
</dbReference>
<dbReference type="EC" id="5.1.99.6" evidence="1"/>
<keyword evidence="1" id="KW-0479">Metal-binding</keyword>
<dbReference type="AlphaFoldDB" id="A0A1I6HB84"/>
<keyword evidence="1" id="KW-0413">Isomerase</keyword>
<feature type="binding site" evidence="1">
    <location>
        <begin position="84"/>
        <end position="88"/>
    </location>
    <ligand>
        <name>(6S)-NADPHX</name>
        <dbReference type="ChEBI" id="CHEBI:64076"/>
    </ligand>
</feature>
<evidence type="ECO:0000313" key="4">
    <source>
        <dbReference type="Proteomes" id="UP000199658"/>
    </source>
</evidence>
<dbReference type="RefSeq" id="WP_175500694.1">
    <property type="nucleotide sequence ID" value="NZ_FOYO01000001.1"/>
</dbReference>
<dbReference type="GO" id="GO:0046872">
    <property type="term" value="F:metal ion binding"/>
    <property type="evidence" value="ECO:0007669"/>
    <property type="project" value="UniProtKB-KW"/>
</dbReference>
<dbReference type="InterPro" id="IPR004443">
    <property type="entry name" value="YjeF_N_dom"/>
</dbReference>
<dbReference type="Pfam" id="PF03853">
    <property type="entry name" value="YjeF_N"/>
    <property type="match status" value="1"/>
</dbReference>
<dbReference type="Gene3D" id="3.40.50.10260">
    <property type="entry name" value="YjeF N-terminal domain"/>
    <property type="match status" value="1"/>
</dbReference>
<comment type="catalytic activity">
    <reaction evidence="1">
        <text>(6R)-NADHX = (6S)-NADHX</text>
        <dbReference type="Rhea" id="RHEA:32215"/>
        <dbReference type="ChEBI" id="CHEBI:64074"/>
        <dbReference type="ChEBI" id="CHEBI:64075"/>
        <dbReference type="EC" id="5.1.99.6"/>
    </reaction>
</comment>
<dbReference type="Proteomes" id="UP000199658">
    <property type="component" value="Unassembled WGS sequence"/>
</dbReference>
<dbReference type="PROSITE" id="PS51385">
    <property type="entry name" value="YJEF_N"/>
    <property type="match status" value="1"/>
</dbReference>
<dbReference type="GO" id="GO:0000166">
    <property type="term" value="F:nucleotide binding"/>
    <property type="evidence" value="ECO:0007669"/>
    <property type="project" value="UniProtKB-KW"/>
</dbReference>
<dbReference type="HAMAP" id="MF_01966">
    <property type="entry name" value="NADHX_epimerase"/>
    <property type="match status" value="1"/>
</dbReference>
<feature type="binding site" evidence="1">
    <location>
        <position position="162"/>
    </location>
    <ligand>
        <name>K(+)</name>
        <dbReference type="ChEBI" id="CHEBI:29103"/>
    </ligand>
</feature>
<dbReference type="STRING" id="670154.SAMN04488002_2775"/>
<feature type="binding site" evidence="1">
    <location>
        <position position="208"/>
    </location>
    <ligand>
        <name>K(+)</name>
        <dbReference type="ChEBI" id="CHEBI:29103"/>
    </ligand>
</feature>
<dbReference type="NCBIfam" id="TIGR00197">
    <property type="entry name" value="yjeF_nterm"/>
    <property type="match status" value="1"/>
</dbReference>
<comment type="catalytic activity">
    <reaction evidence="1">
        <text>(6R)-NADPHX = (6S)-NADPHX</text>
        <dbReference type="Rhea" id="RHEA:32227"/>
        <dbReference type="ChEBI" id="CHEBI:64076"/>
        <dbReference type="ChEBI" id="CHEBI:64077"/>
        <dbReference type="EC" id="5.1.99.6"/>
    </reaction>
</comment>
<keyword evidence="1" id="KW-0547">Nucleotide-binding</keyword>
<dbReference type="EMBL" id="FOYO01000001">
    <property type="protein sequence ID" value="SFR51749.1"/>
    <property type="molecule type" value="Genomic_DNA"/>
</dbReference>
<feature type="domain" description="YjeF N-terminal" evidence="2">
    <location>
        <begin position="12"/>
        <end position="265"/>
    </location>
</feature>
<evidence type="ECO:0000313" key="3">
    <source>
        <dbReference type="EMBL" id="SFR51749.1"/>
    </source>
</evidence>
<keyword evidence="4" id="KW-1185">Reference proteome</keyword>
<keyword evidence="1" id="KW-0630">Potassium</keyword>
<accession>A0A1I6HB84</accession>
<feature type="binding site" evidence="1">
    <location>
        <position position="205"/>
    </location>
    <ligand>
        <name>(6S)-NADPHX</name>
        <dbReference type="ChEBI" id="CHEBI:64076"/>
    </ligand>
</feature>
<proteinExistence type="inferred from homology"/>
<keyword evidence="1" id="KW-0521">NADP</keyword>
<sequence>MNTATTLTSDQMRALEQAAISSGDATGLELMERAGRGVVEAIFEEWPELEHAFAPEVWDETHEVHWGDLSIWAKRAVVFCGPGNNGGDGFVVARLLRELKWEVSVFFYGDAERLGPDARRNYDLWVGESRCYDLGFPNLNPADADEFLKRTDSLTGTPLIVDALLGIGLSRPLEAFQPIFENIEHFGFLRFGETPIRAPRCVAIDIPSGLNSDTGEAPICDPITSLYFLAVHADLTVTFHSKKIGHESEHAKVLCGNIIVKDIGL</sequence>
<feature type="binding site" evidence="1">
    <location>
        <position position="85"/>
    </location>
    <ligand>
        <name>K(+)</name>
        <dbReference type="ChEBI" id="CHEBI:29103"/>
    </ligand>
</feature>
<comment type="similarity">
    <text evidence="1">Belongs to the NnrE/AIBP family.</text>
</comment>
<evidence type="ECO:0000259" key="2">
    <source>
        <dbReference type="PROSITE" id="PS51385"/>
    </source>
</evidence>
<keyword evidence="1" id="KW-0520">NAD</keyword>
<comment type="caution">
    <text evidence="1">Lacks conserved residue(s) required for the propagation of feature annotation.</text>
</comment>
<dbReference type="SUPFAM" id="SSF64153">
    <property type="entry name" value="YjeF N-terminal domain-like"/>
    <property type="match status" value="1"/>
</dbReference>
<name>A0A1I6HB84_9RHOB</name>
<comment type="cofactor">
    <cofactor evidence="1">
        <name>K(+)</name>
        <dbReference type="ChEBI" id="CHEBI:29103"/>
    </cofactor>
    <text evidence="1">Binds 1 potassium ion per subunit.</text>
</comment>
<organism evidence="3 4">
    <name type="scientific">Litoreibacter janthinus</name>
    <dbReference type="NCBI Taxonomy" id="670154"/>
    <lineage>
        <taxon>Bacteria</taxon>
        <taxon>Pseudomonadati</taxon>
        <taxon>Pseudomonadota</taxon>
        <taxon>Alphaproteobacteria</taxon>
        <taxon>Rhodobacterales</taxon>
        <taxon>Roseobacteraceae</taxon>
        <taxon>Litoreibacter</taxon>
    </lineage>
</organism>
<reference evidence="4" key="1">
    <citation type="submission" date="2016-10" db="EMBL/GenBank/DDBJ databases">
        <authorList>
            <person name="Varghese N."/>
            <person name="Submissions S."/>
        </authorList>
    </citation>
    <scope>NUCLEOTIDE SEQUENCE [LARGE SCALE GENOMIC DNA]</scope>
    <source>
        <strain evidence="4">DSM 26921</strain>
    </source>
</reference>
<dbReference type="InterPro" id="IPR036652">
    <property type="entry name" value="YjeF_N_dom_sf"/>
</dbReference>
<evidence type="ECO:0000256" key="1">
    <source>
        <dbReference type="HAMAP-Rule" id="MF_01966"/>
    </source>
</evidence>
<comment type="function">
    <text evidence="1">Catalyzes the epimerization of the S- and R-forms of NAD(P)HX, a damaged form of NAD(P)H that is a result of enzymatic or heat-dependent hydration. This is a prerequisite for the S-specific NAD(P)H-hydrate dehydratase to allow the repair of both epimers of NAD(P)HX.</text>
</comment>
<gene>
    <name evidence="1" type="primary">nnrE</name>
    <name evidence="3" type="ORF">SAMN04488002_2775</name>
</gene>